<reference evidence="5" key="1">
    <citation type="journal article" date="2018" name="Nat. Microbiol.">
        <title>Leveraging single-cell genomics to expand the fungal tree of life.</title>
        <authorList>
            <person name="Ahrendt S.R."/>
            <person name="Quandt C.A."/>
            <person name="Ciobanu D."/>
            <person name="Clum A."/>
            <person name="Salamov A."/>
            <person name="Andreopoulos B."/>
            <person name="Cheng J.F."/>
            <person name="Woyke T."/>
            <person name="Pelin A."/>
            <person name="Henrissat B."/>
            <person name="Reynolds N.K."/>
            <person name="Benny G.L."/>
            <person name="Smith M.E."/>
            <person name="James T.Y."/>
            <person name="Grigoriev I.V."/>
        </authorList>
    </citation>
    <scope>NUCLEOTIDE SEQUENCE [LARGE SCALE GENOMIC DNA]</scope>
</reference>
<evidence type="ECO:0000313" key="5">
    <source>
        <dbReference type="Proteomes" id="UP000269721"/>
    </source>
</evidence>
<proteinExistence type="inferred from homology"/>
<dbReference type="OrthoDB" id="425534at2759"/>
<dbReference type="AlphaFoldDB" id="A0A4P9VXY0"/>
<evidence type="ECO:0000256" key="1">
    <source>
        <dbReference type="ARBA" id="ARBA00010088"/>
    </source>
</evidence>
<comment type="similarity">
    <text evidence="1">Belongs to the peptidase S33 family.</text>
</comment>
<dbReference type="EMBL" id="ML001585">
    <property type="protein sequence ID" value="RKO83160.1"/>
    <property type="molecule type" value="Genomic_DNA"/>
</dbReference>
<name>A0A4P9VXY0_9FUNG</name>
<dbReference type="SUPFAM" id="SSF53474">
    <property type="entry name" value="alpha/beta-Hydrolases"/>
    <property type="match status" value="1"/>
</dbReference>
<dbReference type="Proteomes" id="UP000269721">
    <property type="component" value="Unassembled WGS sequence"/>
</dbReference>
<dbReference type="Pfam" id="PF00561">
    <property type="entry name" value="Abhydrolase_1"/>
    <property type="match status" value="1"/>
</dbReference>
<dbReference type="PANTHER" id="PTHR43248:SF25">
    <property type="entry name" value="AB HYDROLASE-1 DOMAIN-CONTAINING PROTEIN-RELATED"/>
    <property type="match status" value="1"/>
</dbReference>
<gene>
    <name evidence="4" type="ORF">BDK51DRAFT_25589</name>
</gene>
<organism evidence="4 5">
    <name type="scientific">Blyttiomyces helicus</name>
    <dbReference type="NCBI Taxonomy" id="388810"/>
    <lineage>
        <taxon>Eukaryota</taxon>
        <taxon>Fungi</taxon>
        <taxon>Fungi incertae sedis</taxon>
        <taxon>Chytridiomycota</taxon>
        <taxon>Chytridiomycota incertae sedis</taxon>
        <taxon>Chytridiomycetes</taxon>
        <taxon>Chytridiomycetes incertae sedis</taxon>
        <taxon>Blyttiomyces</taxon>
    </lineage>
</organism>
<evidence type="ECO:0000256" key="2">
    <source>
        <dbReference type="ARBA" id="ARBA00022801"/>
    </source>
</evidence>
<evidence type="ECO:0000259" key="3">
    <source>
        <dbReference type="Pfam" id="PF00561"/>
    </source>
</evidence>
<keyword evidence="5" id="KW-1185">Reference proteome</keyword>
<dbReference type="InterPro" id="IPR051601">
    <property type="entry name" value="Serine_prot/Carboxylest_S33"/>
</dbReference>
<dbReference type="GO" id="GO:0016787">
    <property type="term" value="F:hydrolase activity"/>
    <property type="evidence" value="ECO:0007669"/>
    <property type="project" value="UniProtKB-KW"/>
</dbReference>
<dbReference type="InterPro" id="IPR000073">
    <property type="entry name" value="AB_hydrolase_1"/>
</dbReference>
<evidence type="ECO:0000313" key="4">
    <source>
        <dbReference type="EMBL" id="RKO83160.1"/>
    </source>
</evidence>
<keyword evidence="2" id="KW-0378">Hydrolase</keyword>
<dbReference type="PANTHER" id="PTHR43248">
    <property type="entry name" value="2-SUCCINYL-6-HYDROXY-2,4-CYCLOHEXADIENE-1-CARBOXYLATE SYNTHASE"/>
    <property type="match status" value="1"/>
</dbReference>
<sequence>MAVLAETAFHERGAPAPVPNEPFRWTKCGDRLECGTFAVPLNHSEPFGRQIILALIKYASLSPNSRGPLFTNPGETGYGVALVRDAGAMLSMLLGNRYDIIGVDPRGMGASNPAVLFAREKARANLCVKYAGDILPFISTASTLRDFDLIRAAIGQPLFNYWGVSYGTFIGTIYSQMFPQNVGRMVLDG</sequence>
<protein>
    <recommendedName>
        <fullName evidence="3">AB hydrolase-1 domain-containing protein</fullName>
    </recommendedName>
</protein>
<dbReference type="Gene3D" id="3.40.50.1820">
    <property type="entry name" value="alpha/beta hydrolase"/>
    <property type="match status" value="1"/>
</dbReference>
<accession>A0A4P9VXY0</accession>
<dbReference type="InterPro" id="IPR029058">
    <property type="entry name" value="AB_hydrolase_fold"/>
</dbReference>
<feature type="domain" description="AB hydrolase-1" evidence="3">
    <location>
        <begin position="89"/>
        <end position="189"/>
    </location>
</feature>